<gene>
    <name evidence="1" type="ORF">SVA_3057</name>
</gene>
<dbReference type="Proteomes" id="UP000218899">
    <property type="component" value="Chromosome"/>
</dbReference>
<accession>A0A1B4V7X1</accession>
<protein>
    <submittedName>
        <fullName evidence="1">Uncharacterized protein</fullName>
    </submittedName>
</protein>
<dbReference type="KEGG" id="sva:SVA_3057"/>
<evidence type="ECO:0000313" key="1">
    <source>
        <dbReference type="EMBL" id="BAU49605.1"/>
    </source>
</evidence>
<dbReference type="EMBL" id="AP014936">
    <property type="protein sequence ID" value="BAU49605.1"/>
    <property type="molecule type" value="Genomic_DNA"/>
</dbReference>
<organism evidence="1 2">
    <name type="scientific">Sulfurifustis variabilis</name>
    <dbReference type="NCBI Taxonomy" id="1675686"/>
    <lineage>
        <taxon>Bacteria</taxon>
        <taxon>Pseudomonadati</taxon>
        <taxon>Pseudomonadota</taxon>
        <taxon>Gammaproteobacteria</taxon>
        <taxon>Acidiferrobacterales</taxon>
        <taxon>Acidiferrobacteraceae</taxon>
        <taxon>Sulfurifustis</taxon>
    </lineage>
</organism>
<dbReference type="AlphaFoldDB" id="A0A1B4V7X1"/>
<keyword evidence="2" id="KW-1185">Reference proteome</keyword>
<name>A0A1B4V7X1_9GAMM</name>
<reference evidence="1 2" key="1">
    <citation type="submission" date="2015-08" db="EMBL/GenBank/DDBJ databases">
        <title>Complete genome sequence of Sulfurifustis variabilis.</title>
        <authorList>
            <person name="Miura A."/>
            <person name="Kojima H."/>
            <person name="Fukui M."/>
        </authorList>
    </citation>
    <scope>NUCLEOTIDE SEQUENCE [LARGE SCALE GENOMIC DNA]</scope>
    <source>
        <strain evidence="2">skN76</strain>
    </source>
</reference>
<sequence length="88" mass="9377">MLTPPRGVAFWGRSVTLETMSNGNPDMTVLNGGRAALEREVLEALFTPGAETRVQNLKARLARRGRIRLVDIGSAEPASASPDGASSR</sequence>
<proteinExistence type="predicted"/>
<evidence type="ECO:0000313" key="2">
    <source>
        <dbReference type="Proteomes" id="UP000218899"/>
    </source>
</evidence>